<comment type="caution">
    <text evidence="2">The sequence shown here is derived from an EMBL/GenBank/DDBJ whole genome shotgun (WGS) entry which is preliminary data.</text>
</comment>
<gene>
    <name evidence="2" type="ORF">JO380_001750</name>
</gene>
<feature type="domain" description="Beta-lactamase-related" evidence="1">
    <location>
        <begin position="75"/>
        <end position="351"/>
    </location>
</feature>
<evidence type="ECO:0000259" key="1">
    <source>
        <dbReference type="Pfam" id="PF00144"/>
    </source>
</evidence>
<dbReference type="SUPFAM" id="SSF56601">
    <property type="entry name" value="beta-lactamase/transpeptidase-like"/>
    <property type="match status" value="1"/>
</dbReference>
<reference evidence="2 3" key="1">
    <citation type="submission" date="2023-07" db="EMBL/GenBank/DDBJ databases">
        <title>Sequencing the genomes of 1000 actinobacteria strains.</title>
        <authorList>
            <person name="Klenk H.-P."/>
        </authorList>
    </citation>
    <scope>NUCLEOTIDE SEQUENCE [LARGE SCALE GENOMIC DNA]</scope>
    <source>
        <strain evidence="2 3">DSM 14785</strain>
    </source>
</reference>
<evidence type="ECO:0000313" key="2">
    <source>
        <dbReference type="EMBL" id="MDQ0425369.1"/>
    </source>
</evidence>
<dbReference type="Pfam" id="PF00144">
    <property type="entry name" value="Beta-lactamase"/>
    <property type="match status" value="1"/>
</dbReference>
<dbReference type="PANTHER" id="PTHR46825">
    <property type="entry name" value="D-ALANYL-D-ALANINE-CARBOXYPEPTIDASE/ENDOPEPTIDASE AMPH"/>
    <property type="match status" value="1"/>
</dbReference>
<dbReference type="Proteomes" id="UP001240250">
    <property type="component" value="Unassembled WGS sequence"/>
</dbReference>
<sequence>MTRNTTLPRVVAAVTAAAVLTVGLTTLPPSPHLQPHTSGDAALARAVERTARDQGALDRVALAYVDLADGPDGTVTTGFGADDTTEFEIGSLTKTFTGNLLQVAVERGEVTPDQTLGGVLTELAGTPAGGVTLETLSNHTSGLPGAPVEMLPSLYVAVTTNRDPYEASLDELLAMAGRQELVSPGRYVYSNLGMSLLGHALARVAGTTYVDLLQDRMLDPLGMTRTRVVLEDADLDDPTSGWSASGVAQQPWSLAAFAPAGGIRSTVGDMARYVRALLDGTAPGAAAMDPHLEGELGAVAYAWLVLEQDDAPTLTLHNGQTGGFASYLALDRAGGRGAVVLSNTASQLPDVAVGLVENGYDR</sequence>
<dbReference type="Gene3D" id="3.40.710.10">
    <property type="entry name" value="DD-peptidase/beta-lactamase superfamily"/>
    <property type="match status" value="1"/>
</dbReference>
<dbReference type="PANTHER" id="PTHR46825:SF8">
    <property type="entry name" value="BETA-LACTAMASE-RELATED"/>
    <property type="match status" value="1"/>
</dbReference>
<dbReference type="InterPro" id="IPR050491">
    <property type="entry name" value="AmpC-like"/>
</dbReference>
<keyword evidence="3" id="KW-1185">Reference proteome</keyword>
<accession>A0ABU0GJ18</accession>
<protein>
    <submittedName>
        <fullName evidence="2">CubicO group peptidase (Beta-lactamase class C family)</fullName>
    </submittedName>
</protein>
<evidence type="ECO:0000313" key="3">
    <source>
        <dbReference type="Proteomes" id="UP001240250"/>
    </source>
</evidence>
<name>A0ABU0GJ18_9CELL</name>
<dbReference type="InterPro" id="IPR012338">
    <property type="entry name" value="Beta-lactam/transpept-like"/>
</dbReference>
<dbReference type="EMBL" id="JAUSVM010000001">
    <property type="protein sequence ID" value="MDQ0425369.1"/>
    <property type="molecule type" value="Genomic_DNA"/>
</dbReference>
<organism evidence="2 3">
    <name type="scientific">Cellulomonas iranensis</name>
    <dbReference type="NCBI Taxonomy" id="76862"/>
    <lineage>
        <taxon>Bacteria</taxon>
        <taxon>Bacillati</taxon>
        <taxon>Actinomycetota</taxon>
        <taxon>Actinomycetes</taxon>
        <taxon>Micrococcales</taxon>
        <taxon>Cellulomonadaceae</taxon>
        <taxon>Cellulomonas</taxon>
    </lineage>
</organism>
<dbReference type="RefSeq" id="WP_046529646.1">
    <property type="nucleotide sequence ID" value="NZ_JAUSVM010000001.1"/>
</dbReference>
<dbReference type="InterPro" id="IPR001466">
    <property type="entry name" value="Beta-lactam-related"/>
</dbReference>
<proteinExistence type="predicted"/>